<gene>
    <name evidence="1" type="ORF">EVA_14462</name>
</gene>
<dbReference type="EMBL" id="AMCI01004766">
    <property type="protein sequence ID" value="EJW97430.1"/>
    <property type="molecule type" value="Genomic_DNA"/>
</dbReference>
<name>J9CBV5_9ZZZZ</name>
<sequence>MASASLPAPFCSSLVAAFKSSSLCCISSTSLKPSGSSISSCSRLEVAVPIISGILKFFVSASTTTSSSM</sequence>
<evidence type="ECO:0000313" key="1">
    <source>
        <dbReference type="EMBL" id="EJW97430.1"/>
    </source>
</evidence>
<accession>J9CBV5</accession>
<dbReference type="AlphaFoldDB" id="J9CBV5"/>
<protein>
    <submittedName>
        <fullName evidence="1">Uncharacterized protein</fullName>
    </submittedName>
</protein>
<proteinExistence type="predicted"/>
<comment type="caution">
    <text evidence="1">The sequence shown here is derived from an EMBL/GenBank/DDBJ whole genome shotgun (WGS) entry which is preliminary data.</text>
</comment>
<organism evidence="1">
    <name type="scientific">gut metagenome</name>
    <dbReference type="NCBI Taxonomy" id="749906"/>
    <lineage>
        <taxon>unclassified sequences</taxon>
        <taxon>metagenomes</taxon>
        <taxon>organismal metagenomes</taxon>
    </lineage>
</organism>
<reference evidence="1" key="1">
    <citation type="journal article" date="2012" name="PLoS ONE">
        <title>Gene sets for utilization of primary and secondary nutrition supplies in the distal gut of endangered iberian lynx.</title>
        <authorList>
            <person name="Alcaide M."/>
            <person name="Messina E."/>
            <person name="Richter M."/>
            <person name="Bargiela R."/>
            <person name="Peplies J."/>
            <person name="Huws S.A."/>
            <person name="Newbold C.J."/>
            <person name="Golyshin P.N."/>
            <person name="Simon M.A."/>
            <person name="Lopez G."/>
            <person name="Yakimov M.M."/>
            <person name="Ferrer M."/>
        </authorList>
    </citation>
    <scope>NUCLEOTIDE SEQUENCE</scope>
</reference>